<gene>
    <name evidence="1" type="ORF">PTSG_07350</name>
</gene>
<organism evidence="2">
    <name type="scientific">Salpingoeca rosetta (strain ATCC 50818 / BSB-021)</name>
    <dbReference type="NCBI Taxonomy" id="946362"/>
    <lineage>
        <taxon>Eukaryota</taxon>
        <taxon>Choanoflagellata</taxon>
        <taxon>Craspedida</taxon>
        <taxon>Salpingoecidae</taxon>
        <taxon>Salpingoeca</taxon>
    </lineage>
</organism>
<protein>
    <submittedName>
        <fullName evidence="1">Uncharacterized protein</fullName>
    </submittedName>
</protein>
<dbReference type="InterPro" id="IPR019188">
    <property type="entry name" value="SNAPC1"/>
</dbReference>
<dbReference type="RefSeq" id="XP_004990847.1">
    <property type="nucleotide sequence ID" value="XM_004990790.1"/>
</dbReference>
<accession>F2UJ59</accession>
<dbReference type="GeneID" id="16071410"/>
<reference evidence="1" key="1">
    <citation type="submission" date="2009-08" db="EMBL/GenBank/DDBJ databases">
        <title>Annotation of Salpingoeca rosetta.</title>
        <authorList>
            <consortium name="The Broad Institute Genome Sequencing Platform"/>
            <person name="Russ C."/>
            <person name="Cuomo C."/>
            <person name="Burger G."/>
            <person name="Gray M.W."/>
            <person name="Holland P.W.H."/>
            <person name="King N."/>
            <person name="Lang F.B.F."/>
            <person name="Roger A.J."/>
            <person name="Ruiz-Trillo I."/>
            <person name="Young S.K."/>
            <person name="Zeng Q."/>
            <person name="Gargeya S."/>
            <person name="Alvarado L."/>
            <person name="Berlin A."/>
            <person name="Chapman S.B."/>
            <person name="Chen Z."/>
            <person name="Freedman E."/>
            <person name="Gellesch M."/>
            <person name="Goldberg J."/>
            <person name="Griggs A."/>
            <person name="Gujja S."/>
            <person name="Heilman E."/>
            <person name="Heiman D."/>
            <person name="Howarth C."/>
            <person name="Mehta T."/>
            <person name="Neiman D."/>
            <person name="Pearson M."/>
            <person name="Roberts A."/>
            <person name="Saif S."/>
            <person name="Shea T."/>
            <person name="Shenoy N."/>
            <person name="Sisk P."/>
            <person name="Stolte C."/>
            <person name="Sykes S."/>
            <person name="White J."/>
            <person name="Yandava C."/>
            <person name="Haas B."/>
            <person name="Nusbaum C."/>
            <person name="Birren B."/>
        </authorList>
    </citation>
    <scope>NUCLEOTIDE SEQUENCE [LARGE SCALE GENOMIC DNA]</scope>
    <source>
        <strain evidence="1">ATCC 50818</strain>
    </source>
</reference>
<proteinExistence type="predicted"/>
<dbReference type="Pfam" id="PF09808">
    <property type="entry name" value="SNAPC1"/>
    <property type="match status" value="1"/>
</dbReference>
<sequence>MERLQACRQDLVLLEGQIAPRDGVPTFEQFSVAWRQLSFSAVHLAANDQMERQLVLDTMCHAATDMLDATLEQRIQVCGVFVLYSLWKTALKGQQFKIPADPSSWPNIINLYNTWEASTTTQASTTSTSSSSVRRRMT</sequence>
<dbReference type="Proteomes" id="UP000007799">
    <property type="component" value="Unassembled WGS sequence"/>
</dbReference>
<dbReference type="AlphaFoldDB" id="F2UJ59"/>
<dbReference type="EMBL" id="GL832976">
    <property type="protein sequence ID" value="EGD77007.1"/>
    <property type="molecule type" value="Genomic_DNA"/>
</dbReference>
<evidence type="ECO:0000313" key="2">
    <source>
        <dbReference type="Proteomes" id="UP000007799"/>
    </source>
</evidence>
<name>F2UJ59_SALR5</name>
<keyword evidence="2" id="KW-1185">Reference proteome</keyword>
<dbReference type="InParanoid" id="F2UJ59"/>
<dbReference type="KEGG" id="sre:PTSG_07350"/>
<evidence type="ECO:0000313" key="1">
    <source>
        <dbReference type="EMBL" id="EGD77007.1"/>
    </source>
</evidence>